<dbReference type="SUPFAM" id="SSF103084">
    <property type="entry name" value="Holliday junction resolvase RusA"/>
    <property type="match status" value="1"/>
</dbReference>
<organism evidence="1">
    <name type="scientific">marine sediment metagenome</name>
    <dbReference type="NCBI Taxonomy" id="412755"/>
    <lineage>
        <taxon>unclassified sequences</taxon>
        <taxon>metagenomes</taxon>
        <taxon>ecological metagenomes</taxon>
    </lineage>
</organism>
<name>A0A0F9D7J7_9ZZZZ</name>
<protein>
    <submittedName>
        <fullName evidence="1">Uncharacterized protein</fullName>
    </submittedName>
</protein>
<comment type="caution">
    <text evidence="1">The sequence shown here is derived from an EMBL/GenBank/DDBJ whole genome shotgun (WGS) entry which is preliminary data.</text>
</comment>
<gene>
    <name evidence="1" type="ORF">LCGC14_2313300</name>
</gene>
<feature type="non-terminal residue" evidence="1">
    <location>
        <position position="1"/>
    </location>
</feature>
<dbReference type="EMBL" id="LAZR01032878">
    <property type="protein sequence ID" value="KKL49656.1"/>
    <property type="molecule type" value="Genomic_DNA"/>
</dbReference>
<dbReference type="GO" id="GO:0006281">
    <property type="term" value="P:DNA repair"/>
    <property type="evidence" value="ECO:0007669"/>
    <property type="project" value="InterPro"/>
</dbReference>
<reference evidence="1" key="1">
    <citation type="journal article" date="2015" name="Nature">
        <title>Complex archaea that bridge the gap between prokaryotes and eukaryotes.</title>
        <authorList>
            <person name="Spang A."/>
            <person name="Saw J.H."/>
            <person name="Jorgensen S.L."/>
            <person name="Zaremba-Niedzwiedzka K."/>
            <person name="Martijn J."/>
            <person name="Lind A.E."/>
            <person name="van Eijk R."/>
            <person name="Schleper C."/>
            <person name="Guy L."/>
            <person name="Ettema T.J."/>
        </authorList>
    </citation>
    <scope>NUCLEOTIDE SEQUENCE</scope>
</reference>
<dbReference type="InterPro" id="IPR036614">
    <property type="entry name" value="RusA-like_sf"/>
</dbReference>
<dbReference type="InterPro" id="IPR008822">
    <property type="entry name" value="Endonuclease_RusA-like"/>
</dbReference>
<evidence type="ECO:0000313" key="1">
    <source>
        <dbReference type="EMBL" id="KKL49656.1"/>
    </source>
</evidence>
<sequence length="37" mass="4206">VKDALNGLMWVDDSQVQIGGAFKILSHNPRTEIELFY</sequence>
<dbReference type="GO" id="GO:0000287">
    <property type="term" value="F:magnesium ion binding"/>
    <property type="evidence" value="ECO:0007669"/>
    <property type="project" value="InterPro"/>
</dbReference>
<dbReference type="GO" id="GO:0006310">
    <property type="term" value="P:DNA recombination"/>
    <property type="evidence" value="ECO:0007669"/>
    <property type="project" value="InterPro"/>
</dbReference>
<dbReference type="AlphaFoldDB" id="A0A0F9D7J7"/>
<dbReference type="Pfam" id="PF05866">
    <property type="entry name" value="RusA"/>
    <property type="match status" value="1"/>
</dbReference>
<accession>A0A0F9D7J7</accession>
<proteinExistence type="predicted"/>